<sequence>MAIVTVFELHDYLALTSDMFLADQPVLERKLAAAQNHIERLLGYRIEERFGRTDQEPVPPALVQAVLQLTAWWYENREAASEGAREIPFGVSEIVNEFREFTF</sequence>
<evidence type="ECO:0008006" key="2">
    <source>
        <dbReference type="Google" id="ProtNLM"/>
    </source>
</evidence>
<name>A4WS98_CERS5</name>
<protein>
    <recommendedName>
        <fullName evidence="2">Phage gp6-like head-tail connector protein</fullName>
    </recommendedName>
</protein>
<evidence type="ECO:0000313" key="1">
    <source>
        <dbReference type="EMBL" id="ABP70262.1"/>
    </source>
</evidence>
<reference evidence="1" key="1">
    <citation type="submission" date="2007-04" db="EMBL/GenBank/DDBJ databases">
        <title>Complete sequence of chromosome of Rhodobacter sphaeroides ATCC 17025.</title>
        <authorList>
            <consortium name="US DOE Joint Genome Institute"/>
            <person name="Copeland A."/>
            <person name="Lucas S."/>
            <person name="Lapidus A."/>
            <person name="Barry K."/>
            <person name="Detter J.C."/>
            <person name="Glavina del Rio T."/>
            <person name="Hammon N."/>
            <person name="Israni S."/>
            <person name="Dalin E."/>
            <person name="Tice H."/>
            <person name="Pitluck S."/>
            <person name="Chertkov O."/>
            <person name="Brettin T."/>
            <person name="Bruce D."/>
            <person name="Han C."/>
            <person name="Schmutz J."/>
            <person name="Larimer F."/>
            <person name="Land M."/>
            <person name="Hauser L."/>
            <person name="Kyrpides N."/>
            <person name="Kim E."/>
            <person name="Richardson P."/>
            <person name="Mackenzie C."/>
            <person name="Choudhary M."/>
            <person name="Donohue T.J."/>
            <person name="Kaplan S."/>
        </authorList>
    </citation>
    <scope>NUCLEOTIDE SEQUENCE [LARGE SCALE GENOMIC DNA]</scope>
    <source>
        <strain evidence="1">ATCC 17025</strain>
    </source>
</reference>
<proteinExistence type="predicted"/>
<dbReference type="STRING" id="349102.Rsph17025_1365"/>
<dbReference type="CDD" id="cd08054">
    <property type="entry name" value="gp6"/>
    <property type="match status" value="1"/>
</dbReference>
<dbReference type="Pfam" id="PF05135">
    <property type="entry name" value="Phage_connect_1"/>
    <property type="match status" value="1"/>
</dbReference>
<dbReference type="HOGENOM" id="CLU_085951_6_4_5"/>
<dbReference type="Gene3D" id="1.10.3230.30">
    <property type="entry name" value="Phage gp6-like head-tail connector protein"/>
    <property type="match status" value="1"/>
</dbReference>
<dbReference type="KEGG" id="rsq:Rsph17025_1365"/>
<organism evidence="1">
    <name type="scientific">Cereibacter sphaeroides (strain ATCC 17025 / ATH 2.4.3)</name>
    <name type="common">Rhodobacter sphaeroides</name>
    <dbReference type="NCBI Taxonomy" id="349102"/>
    <lineage>
        <taxon>Bacteria</taxon>
        <taxon>Pseudomonadati</taxon>
        <taxon>Pseudomonadota</taxon>
        <taxon>Alphaproteobacteria</taxon>
        <taxon>Rhodobacterales</taxon>
        <taxon>Paracoccaceae</taxon>
        <taxon>Cereibacter</taxon>
    </lineage>
</organism>
<dbReference type="BioCyc" id="RSPH349102:G1G8M-1403-MONOMER"/>
<gene>
    <name evidence="1" type="ordered locus">Rsph17025_1365</name>
</gene>
<dbReference type="InterPro" id="IPR021146">
    <property type="entry name" value="Phage_gp6-like_head-tail"/>
</dbReference>
<dbReference type="NCBIfam" id="TIGR01560">
    <property type="entry name" value="put_DNA_pack"/>
    <property type="match status" value="1"/>
</dbReference>
<dbReference type="eggNOG" id="ENOG5032WN3">
    <property type="taxonomic scope" value="Bacteria"/>
</dbReference>
<dbReference type="InterPro" id="IPR006450">
    <property type="entry name" value="Phage_HK97_gp6-like"/>
</dbReference>
<accession>A4WS98</accession>
<dbReference type="AlphaFoldDB" id="A4WS98"/>
<dbReference type="EMBL" id="CP000661">
    <property type="protein sequence ID" value="ABP70262.1"/>
    <property type="molecule type" value="Genomic_DNA"/>
</dbReference>